<gene>
    <name evidence="2" type="ORF">BGK67_00845</name>
</gene>
<comment type="caution">
    <text evidence="2">The sequence shown here is derived from an EMBL/GenBank/DDBJ whole genome shotgun (WGS) entry which is preliminary data.</text>
</comment>
<dbReference type="EMBL" id="MEHK01000001">
    <property type="protein sequence ID" value="OEJ30112.1"/>
    <property type="molecule type" value="Genomic_DNA"/>
</dbReference>
<evidence type="ECO:0000313" key="2">
    <source>
        <dbReference type="EMBL" id="OEJ30112.1"/>
    </source>
</evidence>
<dbReference type="OrthoDB" id="4297584at2"/>
<sequence length="64" mass="6748">MTATNTANTAAPLPAHVPATPVVLFTDESSAVMNALPVPDRHLPSPLETLTWQEPPALEDEDSA</sequence>
<protein>
    <submittedName>
        <fullName evidence="2">Uncharacterized protein</fullName>
    </submittedName>
</protein>
<evidence type="ECO:0000313" key="3">
    <source>
        <dbReference type="Proteomes" id="UP000095705"/>
    </source>
</evidence>
<accession>A0A1E5PL91</accession>
<dbReference type="AlphaFoldDB" id="A0A1E5PL91"/>
<dbReference type="RefSeq" id="WP_069918227.1">
    <property type="nucleotide sequence ID" value="NZ_MEHK01000001.1"/>
</dbReference>
<feature type="region of interest" description="Disordered" evidence="1">
    <location>
        <begin position="41"/>
        <end position="64"/>
    </location>
</feature>
<name>A0A1E5PL91_9ACTN</name>
<dbReference type="Proteomes" id="UP000095705">
    <property type="component" value="Unassembled WGS sequence"/>
</dbReference>
<keyword evidence="3" id="KW-1185">Reference proteome</keyword>
<proteinExistence type="predicted"/>
<organism evidence="2 3">
    <name type="scientific">Streptomyces subrutilus</name>
    <dbReference type="NCBI Taxonomy" id="36818"/>
    <lineage>
        <taxon>Bacteria</taxon>
        <taxon>Bacillati</taxon>
        <taxon>Actinomycetota</taxon>
        <taxon>Actinomycetes</taxon>
        <taxon>Kitasatosporales</taxon>
        <taxon>Streptomycetaceae</taxon>
        <taxon>Streptomyces</taxon>
    </lineage>
</organism>
<evidence type="ECO:0000256" key="1">
    <source>
        <dbReference type="SAM" id="MobiDB-lite"/>
    </source>
</evidence>
<reference evidence="2 3" key="1">
    <citation type="submission" date="2016-08" db="EMBL/GenBank/DDBJ databases">
        <title>The complete genome of Streptomyces subrutilus 10-1-1.</title>
        <authorList>
            <person name="Chen X."/>
        </authorList>
    </citation>
    <scope>NUCLEOTIDE SEQUENCE [LARGE SCALE GENOMIC DNA]</scope>
    <source>
        <strain evidence="2 3">10-1-1</strain>
    </source>
</reference>